<dbReference type="AlphaFoldDB" id="A0A9Q9PC80"/>
<dbReference type="RefSeq" id="WP_122630955.1">
    <property type="nucleotide sequence ID" value="NZ_LR026976.1"/>
</dbReference>
<gene>
    <name evidence="1" type="primary">p51</name>
    <name evidence="1" type="ORF">SBRMV_051</name>
</gene>
<protein>
    <submittedName>
        <fullName evidence="1">Uncharacterized protein</fullName>
    </submittedName>
</protein>
<name>A0A9Q9PC80_BACPU</name>
<dbReference type="EMBL" id="LR026976">
    <property type="protein sequence ID" value="VCT93336.1"/>
    <property type="molecule type" value="Genomic_DNA"/>
</dbReference>
<evidence type="ECO:0000313" key="1">
    <source>
        <dbReference type="EMBL" id="VCT93336.1"/>
    </source>
</evidence>
<accession>A0A9Q9PC80</accession>
<sequence length="75" mass="8229">MYNADVIKEPSYDDLWSVISKSKENVLITGDIGSGKAMVQKLSEIKGETTKEVPGAIITCLASNASVERLKRLMR</sequence>
<keyword evidence="1" id="KW-0614">Plasmid</keyword>
<reference evidence="1" key="1">
    <citation type="submission" date="2018-10" db="EMBL/GenBank/DDBJ databases">
        <authorList>
            <person name="Singh K. P."/>
            <person name="Ramachandran G."/>
            <person name="Val-Calvo J."/>
            <person name="Meijer J.J. W."/>
            <person name="Miguel-Arribas A."/>
            <person name="Gago Cordoba C."/>
        </authorList>
    </citation>
    <scope>NUCLEOTIDE SEQUENCE</scope>
    <source>
        <strain evidence="1">1</strain>
        <plasmid evidence="1">p576</plasmid>
    </source>
</reference>
<organism evidence="1">
    <name type="scientific">Bacillus pumilus</name>
    <name type="common">Bacillus mesentericus</name>
    <dbReference type="NCBI Taxonomy" id="1408"/>
    <lineage>
        <taxon>Bacteria</taxon>
        <taxon>Bacillati</taxon>
        <taxon>Bacillota</taxon>
        <taxon>Bacilli</taxon>
        <taxon>Bacillales</taxon>
        <taxon>Bacillaceae</taxon>
        <taxon>Bacillus</taxon>
    </lineage>
</organism>
<proteinExistence type="predicted"/>
<geneLocation type="plasmid" evidence="1">
    <name>p576</name>
</geneLocation>